<reference evidence="3" key="1">
    <citation type="submission" date="2017-01" db="EMBL/GenBank/DDBJ databases">
        <authorList>
            <person name="Wang Y."/>
            <person name="White M."/>
            <person name="Kvist S."/>
            <person name="Moncalvo J.-M."/>
        </authorList>
    </citation>
    <scope>NUCLEOTIDE SEQUENCE [LARGE SCALE GENOMIC DNA]</scope>
    <source>
        <strain evidence="3">COL-18-3</strain>
    </source>
</reference>
<proteinExistence type="predicted"/>
<organism evidence="2 3">
    <name type="scientific">Zancudomyces culisetae</name>
    <name type="common">Gut fungus</name>
    <name type="synonym">Smittium culisetae</name>
    <dbReference type="NCBI Taxonomy" id="1213189"/>
    <lineage>
        <taxon>Eukaryota</taxon>
        <taxon>Fungi</taxon>
        <taxon>Fungi incertae sedis</taxon>
        <taxon>Zoopagomycota</taxon>
        <taxon>Kickxellomycotina</taxon>
        <taxon>Harpellomycetes</taxon>
        <taxon>Harpellales</taxon>
        <taxon>Legeriomycetaceae</taxon>
        <taxon>Zancudomyces</taxon>
    </lineage>
</organism>
<comment type="caution">
    <text evidence="2">The sequence shown here is derived from an EMBL/GenBank/DDBJ whole genome shotgun (WGS) entry which is preliminary data.</text>
</comment>
<gene>
    <name evidence="2" type="ORF">AX774_g7978</name>
</gene>
<keyword evidence="3" id="KW-1185">Reference proteome</keyword>
<protein>
    <submittedName>
        <fullName evidence="2">Uncharacterized protein</fullName>
    </submittedName>
</protein>
<feature type="non-terminal residue" evidence="2">
    <location>
        <position position="662"/>
    </location>
</feature>
<dbReference type="EMBL" id="LSSK01001874">
    <property type="protein sequence ID" value="OMH78628.1"/>
    <property type="molecule type" value="Genomic_DNA"/>
</dbReference>
<sequence>MKNIHIVLGNEFKIQDNELYNQLVQKVHAWDCQDIREPGRKKSALILDEYKNTSRSKLKRTGDSLGNMFKKLKISSKANNLNDHNIESSSNSISTVVAEEVDNEFQMVGVQNLQSEFDHGNEPKGSLLKKLFQKNKNKNKNKNLKSRNIDMRFSANTEKSTSTFHDIFPPISTRKFLVIKVEDIEFKNFKKGIEAICCIGTERQNIIMNLPRKLKKSHRLSRLNPNESIDNDPIEDFKGIVVVEYDYTIGFKIEVKTRAKTEAVEHLFPQQEKSKKLMGRLGLSKFDEIRNRGKSKEMETALDKISTVMNKKQIKIKEKDIVTPVRIVNHKRYAKNELDLILQDWQSAGVLDVQINAVRELRKYKIKPPRFSISCAEITFKYDIIEVGVKGDSRDKQANRFLPSGQRQDSFTNRFASCFDGFIKSNEQTLTFAKTQPTFFHPEVQPIISELSNSSIYNFNTLISISTAPNNTGCFDTQCCNSTEEITTFTNVQLTATGIHINKNNTSAYSSCNISDTSLTNGITLSFAYLKHAKVSAFNSQLLSNVIELVFSSDCDTPSTKISDLYYDSVRLLNPFLSETFLDSSPNHHYDHYSPKPSQYARYAPLNCFYFYLKLNNHFQTIHWLELLNSLINSKSSPTNEPSLRTLHNAINDPISPPNHHI</sequence>
<dbReference type="Proteomes" id="UP000188320">
    <property type="component" value="Unassembled WGS sequence"/>
</dbReference>
<evidence type="ECO:0000313" key="3">
    <source>
        <dbReference type="Proteomes" id="UP000188320"/>
    </source>
</evidence>
<evidence type="ECO:0000256" key="1">
    <source>
        <dbReference type="SAM" id="MobiDB-lite"/>
    </source>
</evidence>
<dbReference type="AlphaFoldDB" id="A0A1R1PCC8"/>
<evidence type="ECO:0000313" key="2">
    <source>
        <dbReference type="EMBL" id="OMH78628.1"/>
    </source>
</evidence>
<accession>A0A1R1PCC8</accession>
<feature type="region of interest" description="Disordered" evidence="1">
    <location>
        <begin position="643"/>
        <end position="662"/>
    </location>
</feature>
<name>A0A1R1PCC8_ZANCU</name>